<dbReference type="GO" id="GO:0005737">
    <property type="term" value="C:cytoplasm"/>
    <property type="evidence" value="ECO:0007669"/>
    <property type="project" value="TreeGrafter"/>
</dbReference>
<proteinExistence type="inferred from homology"/>
<dbReference type="SMART" id="SM00487">
    <property type="entry name" value="DEXDc"/>
    <property type="match status" value="1"/>
</dbReference>
<dbReference type="SUPFAM" id="SSF46689">
    <property type="entry name" value="Homeodomain-like"/>
    <property type="match status" value="1"/>
</dbReference>
<organism evidence="12 13">
    <name type="scientific">Petrolisthes manimaculis</name>
    <dbReference type="NCBI Taxonomy" id="1843537"/>
    <lineage>
        <taxon>Eukaryota</taxon>
        <taxon>Metazoa</taxon>
        <taxon>Ecdysozoa</taxon>
        <taxon>Arthropoda</taxon>
        <taxon>Crustacea</taxon>
        <taxon>Multicrustacea</taxon>
        <taxon>Malacostraca</taxon>
        <taxon>Eumalacostraca</taxon>
        <taxon>Eucarida</taxon>
        <taxon>Decapoda</taxon>
        <taxon>Pleocyemata</taxon>
        <taxon>Anomura</taxon>
        <taxon>Galatheoidea</taxon>
        <taxon>Porcellanidae</taxon>
        <taxon>Petrolisthes</taxon>
    </lineage>
</organism>
<dbReference type="EMBL" id="JAWZYT010001785">
    <property type="protein sequence ID" value="KAK4309185.1"/>
    <property type="molecule type" value="Genomic_DNA"/>
</dbReference>
<evidence type="ECO:0000259" key="10">
    <source>
        <dbReference type="PROSITE" id="PS51192"/>
    </source>
</evidence>
<dbReference type="Pfam" id="PF00271">
    <property type="entry name" value="Helicase_C"/>
    <property type="match status" value="1"/>
</dbReference>
<comment type="caution">
    <text evidence="12">The sequence shown here is derived from an EMBL/GenBank/DDBJ whole genome shotgun (WGS) entry which is preliminary data.</text>
</comment>
<dbReference type="PROSITE" id="PS51194">
    <property type="entry name" value="HELICASE_CTER"/>
    <property type="match status" value="1"/>
</dbReference>
<dbReference type="GO" id="GO:0016787">
    <property type="term" value="F:hydrolase activity"/>
    <property type="evidence" value="ECO:0007669"/>
    <property type="project" value="UniProtKB-KW"/>
</dbReference>
<dbReference type="PANTHER" id="PTHR18934">
    <property type="entry name" value="ATP-DEPENDENT RNA HELICASE"/>
    <property type="match status" value="1"/>
</dbReference>
<sequence length="1391" mass="157292">MPRSYKKLAVGASSEGRGGYRIDKAESNFQKACDAIRNGELSVRQAAKQYGFSKSTLHDAVTRKHIKPSGGQTVLSSEEEDTVVENLLTLSQWGFPLDSFELRLLIKQYLDRRGVENIKVARAKVTPTIIRSFFNNLENTLNNVPPENKKKLAPKRQPVKPVSDNQPSTSKEDGPSSKKRKMSPERQPVRRVIPKIQGGITQGIIQVMEERDLTRATTTEGSSTEEAETEVLADESESEDESRGVKLRRQNACETLKESTEKASGETTEFADTIDIFKASVKCQGSLLKCIDQSLRCRVLGYPAGLVVLLGPCIGDRGGGRGRGGWGRGGGRGGRGWRQGSDGAGSGYEGGHGGYDGGRGGYEGGRGGYDRGRGGYEGGRGGRGRGGGRGNRPPPGLKGKEIGLWYARQGQQRRAKDDTLLPSISMNAEQVRDVGRVLGAFDVQSPQPDARTCKPEPQDDLGKDWDRRLLSIMKLDFDDEAMVERNSSSSSSSKKDQIDFFSDPDAWKQDSSQKRKGSSAEDTEKRQRGDSFSQRLESIQESDFKRAYVANVYANQLRDQDGFDAVTGGRQELQRNEALDNRLYDQLLEQEENQQYKRMLTTRKKLPSYKMKDQIVNTARNNQVVVISGETGCGKTTQVAQFILEDEIARGRGSVCRIICTQPRRIAAISVAQRVADERGEKLGRSIGYQIRLEAVLPRTEGSVLYCTTGIVLQWLQRDPLLQQVSHLILDEIHERDMLSDFLICISRDLLKVRPDMKLILMSATLNAEQFSEYFGGSPMLHIPGFTYPVIEYYLEDVLEITKFRFEDERKIPVWKRRDMKKNVDFEDMITPYLRELERKQEYSCHTLDELYKMTSETLNVDLVLSLLHYICRQPSGAVLVFLPGWDTISKLHNLIKEDRMLNSRNYLVIPLHSMMPTVNQREVFDKPPEGVRKIVLATNIAETSITIDDIVYVIDGGFIKMRKYDKEANVSTLLPEWVTLANSRQRRGRAGRVQDGVCYHLFTRAREKTMDEYQLPEILRTRLEEIILHIKILRLGLARPFLSKVMMAPDPLVVDISIQMLRAINALDESENLTPLGFHLARLPLDPLTGRMLIMAAIFSCLSPILTVATSLSFKDPFVTPIGKERQVDEVKKKLSKNSKSDHLLMTSVYEGWEQAAYHRDERNYCWDNFLSSSVLYQLRSMRKQFMGLLHDNKFVNTTNPEAAEVNRNSSNESLVRAIITAGLYPNVVRALPRKGRPNSNKPVPLRTANEKVVLHPKSVNEKEKNFEYPWLVYREKIKSSKVYIHDSTMVPNYPLLFFGEKLNYDYQKGVINVDGFVRVRSSQSVANLVQNLRKELDHLLEYKISHPGMTRWDKSSKEGALLHTIVDLISSEKHVNQDSCYDYDDQEDD</sequence>
<evidence type="ECO:0000256" key="9">
    <source>
        <dbReference type="SAM" id="MobiDB-lite"/>
    </source>
</evidence>
<dbReference type="SMART" id="SM00490">
    <property type="entry name" value="HELICc"/>
    <property type="match status" value="1"/>
</dbReference>
<dbReference type="InterPro" id="IPR048333">
    <property type="entry name" value="HA2_WH"/>
</dbReference>
<dbReference type="InterPro" id="IPR001650">
    <property type="entry name" value="Helicase_C-like"/>
</dbReference>
<dbReference type="EC" id="3.6.4.13" evidence="2"/>
<dbReference type="Pfam" id="PF21010">
    <property type="entry name" value="HA2_C"/>
    <property type="match status" value="1"/>
</dbReference>
<dbReference type="FunFam" id="3.40.50.300:FF:000526">
    <property type="entry name" value="DExH-box ATP-dependent RNA helicase DExH3"/>
    <property type="match status" value="1"/>
</dbReference>
<dbReference type="InterPro" id="IPR011545">
    <property type="entry name" value="DEAD/DEAH_box_helicase_dom"/>
</dbReference>
<dbReference type="Gene3D" id="1.20.120.1080">
    <property type="match status" value="1"/>
</dbReference>
<gene>
    <name evidence="12" type="ORF">Pmani_019168</name>
</gene>
<dbReference type="PROSITE" id="PS00690">
    <property type="entry name" value="DEAH_ATP_HELICASE"/>
    <property type="match status" value="1"/>
</dbReference>
<dbReference type="InterPro" id="IPR059023">
    <property type="entry name" value="RNA_hel_CTD"/>
</dbReference>
<feature type="domain" description="Helicase C-terminal" evidence="11">
    <location>
        <begin position="847"/>
        <end position="1035"/>
    </location>
</feature>
<feature type="region of interest" description="Disordered" evidence="9">
    <location>
        <begin position="320"/>
        <end position="400"/>
    </location>
</feature>
<keyword evidence="7" id="KW-0694">RNA-binding</keyword>
<comment type="similarity">
    <text evidence="8">Belongs to the DExH box helicase family.</text>
</comment>
<keyword evidence="3" id="KW-0547">Nucleotide-binding</keyword>
<evidence type="ECO:0000313" key="13">
    <source>
        <dbReference type="Proteomes" id="UP001292094"/>
    </source>
</evidence>
<dbReference type="Pfam" id="PF26026">
    <property type="entry name" value="RNA_hel_CTD"/>
    <property type="match status" value="1"/>
</dbReference>
<dbReference type="GO" id="GO:0005634">
    <property type="term" value="C:nucleus"/>
    <property type="evidence" value="ECO:0007669"/>
    <property type="project" value="UniProtKB-SubCell"/>
</dbReference>
<name>A0AAE1U7P8_9EUCA</name>
<dbReference type="GO" id="GO:0051880">
    <property type="term" value="F:G-quadruplex DNA binding"/>
    <property type="evidence" value="ECO:0007669"/>
    <property type="project" value="TreeGrafter"/>
</dbReference>
<dbReference type="FunFam" id="1.20.120.1080:FF:000002">
    <property type="entry name" value="Putative ATP-dependent RNA helicase DHX36"/>
    <property type="match status" value="1"/>
</dbReference>
<evidence type="ECO:0000256" key="2">
    <source>
        <dbReference type="ARBA" id="ARBA00012552"/>
    </source>
</evidence>
<dbReference type="SUPFAM" id="SSF52540">
    <property type="entry name" value="P-loop containing nucleoside triphosphate hydrolases"/>
    <property type="match status" value="1"/>
</dbReference>
<dbReference type="Pfam" id="PF07717">
    <property type="entry name" value="OB_NTP_bind"/>
    <property type="match status" value="1"/>
</dbReference>
<dbReference type="InterPro" id="IPR011709">
    <property type="entry name" value="DEAD-box_helicase_OB_fold"/>
</dbReference>
<dbReference type="PROSITE" id="PS51192">
    <property type="entry name" value="HELICASE_ATP_BIND_1"/>
    <property type="match status" value="1"/>
</dbReference>
<feature type="compositionally biased region" description="Basic and acidic residues" evidence="9">
    <location>
        <begin position="451"/>
        <end position="464"/>
    </location>
</feature>
<dbReference type="InterPro" id="IPR007502">
    <property type="entry name" value="Helicase-assoc_dom"/>
</dbReference>
<dbReference type="Gene3D" id="1.10.10.60">
    <property type="entry name" value="Homeodomain-like"/>
    <property type="match status" value="1"/>
</dbReference>
<evidence type="ECO:0000256" key="5">
    <source>
        <dbReference type="ARBA" id="ARBA00022806"/>
    </source>
</evidence>
<dbReference type="InterPro" id="IPR009057">
    <property type="entry name" value="Homeodomain-like_sf"/>
</dbReference>
<evidence type="ECO:0000256" key="1">
    <source>
        <dbReference type="ARBA" id="ARBA00004123"/>
    </source>
</evidence>
<keyword evidence="5" id="KW-0347">Helicase</keyword>
<feature type="compositionally biased region" description="Gly residues" evidence="9">
    <location>
        <begin position="321"/>
        <end position="367"/>
    </location>
</feature>
<feature type="compositionally biased region" description="Acidic residues" evidence="9">
    <location>
        <begin position="223"/>
        <end position="240"/>
    </location>
</feature>
<evidence type="ECO:0000256" key="8">
    <source>
        <dbReference type="ARBA" id="ARBA00060772"/>
    </source>
</evidence>
<dbReference type="GO" id="GO:0003724">
    <property type="term" value="F:RNA helicase activity"/>
    <property type="evidence" value="ECO:0007669"/>
    <property type="project" value="UniProtKB-EC"/>
</dbReference>
<feature type="compositionally biased region" description="Basic and acidic residues" evidence="9">
    <location>
        <begin position="505"/>
        <end position="529"/>
    </location>
</feature>
<dbReference type="InterPro" id="IPR002464">
    <property type="entry name" value="DNA/RNA_helicase_DEAH_CS"/>
</dbReference>
<evidence type="ECO:0000256" key="4">
    <source>
        <dbReference type="ARBA" id="ARBA00022801"/>
    </source>
</evidence>
<feature type="region of interest" description="Disordered" evidence="9">
    <location>
        <begin position="139"/>
        <end position="195"/>
    </location>
</feature>
<dbReference type="SMART" id="SM00847">
    <property type="entry name" value="HA2"/>
    <property type="match status" value="1"/>
</dbReference>
<dbReference type="Pfam" id="PF00270">
    <property type="entry name" value="DEAD"/>
    <property type="match status" value="1"/>
</dbReference>
<dbReference type="InterPro" id="IPR007889">
    <property type="entry name" value="HTH_Psq"/>
</dbReference>
<feature type="region of interest" description="Disordered" evidence="9">
    <location>
        <begin position="207"/>
        <end position="247"/>
    </location>
</feature>
<dbReference type="Pfam" id="PF04408">
    <property type="entry name" value="WHD_HA2"/>
    <property type="match status" value="1"/>
</dbReference>
<dbReference type="GO" id="GO:0002151">
    <property type="term" value="F:G-quadruplex RNA binding"/>
    <property type="evidence" value="ECO:0007669"/>
    <property type="project" value="TreeGrafter"/>
</dbReference>
<evidence type="ECO:0000256" key="6">
    <source>
        <dbReference type="ARBA" id="ARBA00022840"/>
    </source>
</evidence>
<evidence type="ECO:0000256" key="3">
    <source>
        <dbReference type="ARBA" id="ARBA00022741"/>
    </source>
</evidence>
<accession>A0AAE1U7P8</accession>
<evidence type="ECO:0000259" key="11">
    <source>
        <dbReference type="PROSITE" id="PS51194"/>
    </source>
</evidence>
<dbReference type="InterPro" id="IPR027417">
    <property type="entry name" value="P-loop_NTPase"/>
</dbReference>
<comment type="subcellular location">
    <subcellularLocation>
        <location evidence="1">Nucleus</location>
    </subcellularLocation>
</comment>
<feature type="region of interest" description="Disordered" evidence="9">
    <location>
        <begin position="443"/>
        <end position="464"/>
    </location>
</feature>
<dbReference type="CDD" id="cd18791">
    <property type="entry name" value="SF2_C_RHA"/>
    <property type="match status" value="1"/>
</dbReference>
<dbReference type="Proteomes" id="UP001292094">
    <property type="component" value="Unassembled WGS sequence"/>
</dbReference>
<feature type="compositionally biased region" description="Gly residues" evidence="9">
    <location>
        <begin position="375"/>
        <end position="390"/>
    </location>
</feature>
<feature type="compositionally biased region" description="Basic and acidic residues" evidence="9">
    <location>
        <begin position="170"/>
        <end position="188"/>
    </location>
</feature>
<dbReference type="GO" id="GO:0005524">
    <property type="term" value="F:ATP binding"/>
    <property type="evidence" value="ECO:0007669"/>
    <property type="project" value="UniProtKB-KW"/>
</dbReference>
<dbReference type="GO" id="GO:0003678">
    <property type="term" value="F:DNA helicase activity"/>
    <property type="evidence" value="ECO:0007669"/>
    <property type="project" value="TreeGrafter"/>
</dbReference>
<keyword evidence="13" id="KW-1185">Reference proteome</keyword>
<dbReference type="InterPro" id="IPR014001">
    <property type="entry name" value="Helicase_ATP-bd"/>
</dbReference>
<dbReference type="Gene3D" id="3.40.50.300">
    <property type="entry name" value="P-loop containing nucleotide triphosphate hydrolases"/>
    <property type="match status" value="2"/>
</dbReference>
<feature type="region of interest" description="Disordered" evidence="9">
    <location>
        <begin position="481"/>
        <end position="535"/>
    </location>
</feature>
<protein>
    <recommendedName>
        <fullName evidence="2">RNA helicase</fullName>
        <ecNumber evidence="2">3.6.4.13</ecNumber>
    </recommendedName>
</protein>
<reference evidence="12" key="1">
    <citation type="submission" date="2023-11" db="EMBL/GenBank/DDBJ databases">
        <title>Genome assemblies of two species of porcelain crab, Petrolisthes cinctipes and Petrolisthes manimaculis (Anomura: Porcellanidae).</title>
        <authorList>
            <person name="Angst P."/>
        </authorList>
    </citation>
    <scope>NUCLEOTIDE SEQUENCE</scope>
    <source>
        <strain evidence="12">PB745_02</strain>
        <tissue evidence="12">Gill</tissue>
    </source>
</reference>
<dbReference type="PANTHER" id="PTHR18934:SF237">
    <property type="entry name" value="ATP-DEPENDENT DNA_RNA HELICASE DHX36"/>
    <property type="match status" value="1"/>
</dbReference>
<keyword evidence="6" id="KW-0067">ATP-binding</keyword>
<keyword evidence="4" id="KW-0378">Hydrolase</keyword>
<dbReference type="Pfam" id="PF05225">
    <property type="entry name" value="HTH_psq"/>
    <property type="match status" value="1"/>
</dbReference>
<evidence type="ECO:0000313" key="12">
    <source>
        <dbReference type="EMBL" id="KAK4309185.1"/>
    </source>
</evidence>
<feature type="domain" description="Helicase ATP-binding" evidence="10">
    <location>
        <begin position="616"/>
        <end position="784"/>
    </location>
</feature>
<evidence type="ECO:0000256" key="7">
    <source>
        <dbReference type="ARBA" id="ARBA00022884"/>
    </source>
</evidence>